<organism evidence="1 2">
    <name type="scientific">Alicyclobacillus cycloheptanicus</name>
    <dbReference type="NCBI Taxonomy" id="1457"/>
    <lineage>
        <taxon>Bacteria</taxon>
        <taxon>Bacillati</taxon>
        <taxon>Bacillota</taxon>
        <taxon>Bacilli</taxon>
        <taxon>Bacillales</taxon>
        <taxon>Alicyclobacillaceae</taxon>
        <taxon>Alicyclobacillus</taxon>
    </lineage>
</organism>
<dbReference type="RefSeq" id="WP_274455492.1">
    <property type="nucleotide sequence ID" value="NZ_CP067097.1"/>
</dbReference>
<accession>A0ABT9XLZ3</accession>
<dbReference type="Proteomes" id="UP001232973">
    <property type="component" value="Unassembled WGS sequence"/>
</dbReference>
<name>A0ABT9XLZ3_9BACL</name>
<sequence length="181" mass="20345">MRWHVMTPVCAILLFLTGCGNQFHYDSNWKAISAEIGTQWQVNQDHVLTDSDSAFQWTIYVGAKAKTPNFTYWTTQSSWKQLSPAQAKQQLGSQWKLVPSGHFYFYQLSTPNTAWVVTPATMVSVAANQQDSHDGTRLVQYIVYGSVQSAPIFLTTVPVQLTSISTNQSEQSITYDWAPIS</sequence>
<dbReference type="EMBL" id="JAUSTP010000038">
    <property type="protein sequence ID" value="MDQ0191334.1"/>
    <property type="molecule type" value="Genomic_DNA"/>
</dbReference>
<evidence type="ECO:0000313" key="2">
    <source>
        <dbReference type="Proteomes" id="UP001232973"/>
    </source>
</evidence>
<gene>
    <name evidence="1" type="ORF">J2S03_003205</name>
</gene>
<proteinExistence type="predicted"/>
<dbReference type="PROSITE" id="PS51257">
    <property type="entry name" value="PROKAR_LIPOPROTEIN"/>
    <property type="match status" value="1"/>
</dbReference>
<comment type="caution">
    <text evidence="1">The sequence shown here is derived from an EMBL/GenBank/DDBJ whole genome shotgun (WGS) entry which is preliminary data.</text>
</comment>
<reference evidence="1 2" key="1">
    <citation type="submission" date="2023-07" db="EMBL/GenBank/DDBJ databases">
        <title>Genomic Encyclopedia of Type Strains, Phase IV (KMG-IV): sequencing the most valuable type-strain genomes for metagenomic binning, comparative biology and taxonomic classification.</title>
        <authorList>
            <person name="Goeker M."/>
        </authorList>
    </citation>
    <scope>NUCLEOTIDE SEQUENCE [LARGE SCALE GENOMIC DNA]</scope>
    <source>
        <strain evidence="1 2">DSM 4006</strain>
    </source>
</reference>
<protein>
    <submittedName>
        <fullName evidence="1">Uncharacterized protein</fullName>
    </submittedName>
</protein>
<evidence type="ECO:0000313" key="1">
    <source>
        <dbReference type="EMBL" id="MDQ0191334.1"/>
    </source>
</evidence>
<keyword evidence="2" id="KW-1185">Reference proteome</keyword>